<evidence type="ECO:0000313" key="2">
    <source>
        <dbReference type="Proteomes" id="UP000199370"/>
    </source>
</evidence>
<dbReference type="EMBL" id="FNIA01000005">
    <property type="protein sequence ID" value="SDM66581.1"/>
    <property type="molecule type" value="Genomic_DNA"/>
</dbReference>
<sequence length="168" mass="18574">MTLSEEARERLADIVELQPTKNGELQERWGMESGSEVHGFLERELQEYYFRDDNSLIRATEEAAELVDVEPGVTAGDEPGGTPSAVRVPALQAAILDSLAGPEEDGQSVVSVLRTLRETADLDPDVDEVRDALQSLRRKDVVEVVYTTVPTFRLAVARDEFEVTVNDS</sequence>
<dbReference type="InterPro" id="IPR043815">
    <property type="entry name" value="DUF5797"/>
</dbReference>
<reference evidence="1 2" key="1">
    <citation type="submission" date="2016-10" db="EMBL/GenBank/DDBJ databases">
        <authorList>
            <person name="de Groot N.N."/>
        </authorList>
    </citation>
    <scope>NUCLEOTIDE SEQUENCE [LARGE SCALE GENOMIC DNA]</scope>
    <source>
        <strain evidence="2">EB21,IBRC-M 10013,KCTC 4048</strain>
    </source>
</reference>
<dbReference type="AlphaFoldDB" id="A0A1G9V2T1"/>
<dbReference type="Proteomes" id="UP000199370">
    <property type="component" value="Unassembled WGS sequence"/>
</dbReference>
<dbReference type="Pfam" id="PF19110">
    <property type="entry name" value="DUF5797"/>
    <property type="match status" value="1"/>
</dbReference>
<name>A0A1G9V2T1_9EURY</name>
<keyword evidence="2" id="KW-1185">Reference proteome</keyword>
<dbReference type="STRING" id="996166.SAMN05192554_105165"/>
<evidence type="ECO:0000313" key="1">
    <source>
        <dbReference type="EMBL" id="SDM66581.1"/>
    </source>
</evidence>
<gene>
    <name evidence="1" type="ORF">SAMN05192554_105165</name>
</gene>
<organism evidence="1 2">
    <name type="scientific">Haloarchaeobius iranensis</name>
    <dbReference type="NCBI Taxonomy" id="996166"/>
    <lineage>
        <taxon>Archaea</taxon>
        <taxon>Methanobacteriati</taxon>
        <taxon>Methanobacteriota</taxon>
        <taxon>Stenosarchaea group</taxon>
        <taxon>Halobacteria</taxon>
        <taxon>Halobacteriales</taxon>
        <taxon>Halorubellaceae</taxon>
        <taxon>Haloarchaeobius</taxon>
    </lineage>
</organism>
<protein>
    <submittedName>
        <fullName evidence="1">Uncharacterized protein</fullName>
    </submittedName>
</protein>
<proteinExistence type="predicted"/>
<dbReference type="OrthoDB" id="213344at2157"/>
<dbReference type="RefSeq" id="WP_089732164.1">
    <property type="nucleotide sequence ID" value="NZ_FNIA01000005.1"/>
</dbReference>
<accession>A0A1G9V2T1</accession>